<dbReference type="RefSeq" id="WP_276304304.1">
    <property type="nucleotide sequence ID" value="NZ_CP119992.1"/>
</dbReference>
<evidence type="ECO:0000256" key="1">
    <source>
        <dbReference type="SAM" id="MobiDB-lite"/>
    </source>
</evidence>
<dbReference type="AlphaFoldDB" id="A0ABD6A8K2"/>
<keyword evidence="3" id="KW-1185">Reference proteome</keyword>
<dbReference type="EMBL" id="JBHTBF010000002">
    <property type="protein sequence ID" value="MFC7316437.1"/>
    <property type="molecule type" value="Genomic_DNA"/>
</dbReference>
<evidence type="ECO:0000313" key="2">
    <source>
        <dbReference type="EMBL" id="MFC7316437.1"/>
    </source>
</evidence>
<comment type="caution">
    <text evidence="2">The sequence shown here is derived from an EMBL/GenBank/DDBJ whole genome shotgun (WGS) entry which is preliminary data.</text>
</comment>
<gene>
    <name evidence="2" type="ORF">ACFQPE_06445</name>
</gene>
<feature type="region of interest" description="Disordered" evidence="1">
    <location>
        <begin position="1"/>
        <end position="55"/>
    </location>
</feature>
<proteinExistence type="predicted"/>
<protein>
    <submittedName>
        <fullName evidence="2">Uncharacterized protein</fullName>
    </submittedName>
</protein>
<name>A0ABD6A8K2_9EURY</name>
<reference evidence="2 3" key="1">
    <citation type="journal article" date="2019" name="Int. J. Syst. Evol. Microbiol.">
        <title>The Global Catalogue of Microorganisms (GCM) 10K type strain sequencing project: providing services to taxonomists for standard genome sequencing and annotation.</title>
        <authorList>
            <consortium name="The Broad Institute Genomics Platform"/>
            <consortium name="The Broad Institute Genome Sequencing Center for Infectious Disease"/>
            <person name="Wu L."/>
            <person name="Ma J."/>
        </authorList>
    </citation>
    <scope>NUCLEOTIDE SEQUENCE [LARGE SCALE GENOMIC DNA]</scope>
    <source>
        <strain evidence="2 3">PSR21</strain>
    </source>
</reference>
<evidence type="ECO:0000313" key="3">
    <source>
        <dbReference type="Proteomes" id="UP001596547"/>
    </source>
</evidence>
<dbReference type="GeneID" id="79313844"/>
<feature type="compositionally biased region" description="Polar residues" evidence="1">
    <location>
        <begin position="1"/>
        <end position="12"/>
    </location>
</feature>
<accession>A0ABD6A8K2</accession>
<feature type="compositionally biased region" description="Basic and acidic residues" evidence="1">
    <location>
        <begin position="34"/>
        <end position="47"/>
    </location>
</feature>
<sequence>MCASSIGRSITRSPRDPGTPGADVNEYVSGAGQRKTETDEEGLRTDDCVAGGPGE</sequence>
<dbReference type="Proteomes" id="UP001596547">
    <property type="component" value="Unassembled WGS sequence"/>
</dbReference>
<organism evidence="2 3">
    <name type="scientific">Halomarina halobia</name>
    <dbReference type="NCBI Taxonomy" id="3033386"/>
    <lineage>
        <taxon>Archaea</taxon>
        <taxon>Methanobacteriati</taxon>
        <taxon>Methanobacteriota</taxon>
        <taxon>Stenosarchaea group</taxon>
        <taxon>Halobacteria</taxon>
        <taxon>Halobacteriales</taxon>
        <taxon>Natronomonadaceae</taxon>
        <taxon>Halomarina</taxon>
    </lineage>
</organism>